<comment type="caution">
    <text evidence="8">The sequence shown here is derived from an EMBL/GenBank/DDBJ whole genome shotgun (WGS) entry which is preliminary data.</text>
</comment>
<dbReference type="PANTHER" id="PTHR11579">
    <property type="entry name" value="PROTEIN-L-ISOASPARTATE O-METHYLTRANSFERASE"/>
    <property type="match status" value="1"/>
</dbReference>
<dbReference type="PROSITE" id="PS01279">
    <property type="entry name" value="PCMT"/>
    <property type="match status" value="1"/>
</dbReference>
<comment type="similarity">
    <text evidence="2 7">Belongs to the methyltransferase superfamily. L-isoaspartyl/D-aspartyl protein methyltransferase family.</text>
</comment>
<dbReference type="PROSITE" id="PS51257">
    <property type="entry name" value="PROKAR_LIPOPROTEIN"/>
    <property type="match status" value="1"/>
</dbReference>
<dbReference type="AlphaFoldDB" id="A0A7C4EUG7"/>
<dbReference type="GO" id="GO:0005737">
    <property type="term" value="C:cytoplasm"/>
    <property type="evidence" value="ECO:0007669"/>
    <property type="project" value="UniProtKB-SubCell"/>
</dbReference>
<feature type="active site" evidence="7">
    <location>
        <position position="105"/>
    </location>
</feature>
<dbReference type="NCBIfam" id="NF001453">
    <property type="entry name" value="PRK00312.1"/>
    <property type="match status" value="1"/>
</dbReference>
<keyword evidence="5 7" id="KW-0808">Transferase</keyword>
<evidence type="ECO:0000256" key="2">
    <source>
        <dbReference type="ARBA" id="ARBA00005369"/>
    </source>
</evidence>
<dbReference type="EMBL" id="DTGT01000304">
    <property type="protein sequence ID" value="HGH61531.1"/>
    <property type="molecule type" value="Genomic_DNA"/>
</dbReference>
<evidence type="ECO:0000313" key="8">
    <source>
        <dbReference type="EMBL" id="HGH61531.1"/>
    </source>
</evidence>
<keyword evidence="3 7" id="KW-0963">Cytoplasm</keyword>
<evidence type="ECO:0000256" key="5">
    <source>
        <dbReference type="ARBA" id="ARBA00022679"/>
    </source>
</evidence>
<dbReference type="FunFam" id="3.40.50.150:FF:000010">
    <property type="entry name" value="Protein-L-isoaspartate O-methyltransferase"/>
    <property type="match status" value="1"/>
</dbReference>
<comment type="catalytic activity">
    <reaction evidence="7">
        <text>[protein]-L-isoaspartate + S-adenosyl-L-methionine = [protein]-L-isoaspartate alpha-methyl ester + S-adenosyl-L-homocysteine</text>
        <dbReference type="Rhea" id="RHEA:12705"/>
        <dbReference type="Rhea" id="RHEA-COMP:12143"/>
        <dbReference type="Rhea" id="RHEA-COMP:12144"/>
        <dbReference type="ChEBI" id="CHEBI:57856"/>
        <dbReference type="ChEBI" id="CHEBI:59789"/>
        <dbReference type="ChEBI" id="CHEBI:90596"/>
        <dbReference type="ChEBI" id="CHEBI:90598"/>
        <dbReference type="EC" id="2.1.1.77"/>
    </reaction>
</comment>
<name>A0A7C4EUG7_9BACT</name>
<dbReference type="Gene3D" id="3.40.50.150">
    <property type="entry name" value="Vaccinia Virus protein VP39"/>
    <property type="match status" value="1"/>
</dbReference>
<dbReference type="InterPro" id="IPR029063">
    <property type="entry name" value="SAM-dependent_MTases_sf"/>
</dbReference>
<dbReference type="GO" id="GO:0004719">
    <property type="term" value="F:protein-L-isoaspartate (D-aspartate) O-methyltransferase activity"/>
    <property type="evidence" value="ECO:0007669"/>
    <property type="project" value="UniProtKB-UniRule"/>
</dbReference>
<dbReference type="GO" id="GO:0032259">
    <property type="term" value="P:methylation"/>
    <property type="evidence" value="ECO:0007669"/>
    <property type="project" value="UniProtKB-KW"/>
</dbReference>
<dbReference type="HAMAP" id="MF_00090">
    <property type="entry name" value="PIMT"/>
    <property type="match status" value="1"/>
</dbReference>
<dbReference type="SUPFAM" id="SSF53335">
    <property type="entry name" value="S-adenosyl-L-methionine-dependent methyltransferases"/>
    <property type="match status" value="1"/>
</dbReference>
<reference evidence="8" key="1">
    <citation type="journal article" date="2020" name="mSystems">
        <title>Genome- and Community-Level Interaction Insights into Carbon Utilization and Element Cycling Functions of Hydrothermarchaeota in Hydrothermal Sediment.</title>
        <authorList>
            <person name="Zhou Z."/>
            <person name="Liu Y."/>
            <person name="Xu W."/>
            <person name="Pan J."/>
            <person name="Luo Z.H."/>
            <person name="Li M."/>
        </authorList>
    </citation>
    <scope>NUCLEOTIDE SEQUENCE [LARGE SCALE GENOMIC DNA]</scope>
    <source>
        <strain evidence="8">SpSt-769</strain>
    </source>
</reference>
<dbReference type="EC" id="2.1.1.77" evidence="7"/>
<dbReference type="NCBIfam" id="TIGR00080">
    <property type="entry name" value="pimt"/>
    <property type="match status" value="1"/>
</dbReference>
<evidence type="ECO:0000256" key="4">
    <source>
        <dbReference type="ARBA" id="ARBA00022603"/>
    </source>
</evidence>
<dbReference type="PANTHER" id="PTHR11579:SF0">
    <property type="entry name" value="PROTEIN-L-ISOASPARTATE(D-ASPARTATE) O-METHYLTRANSFERASE"/>
    <property type="match status" value="1"/>
</dbReference>
<evidence type="ECO:0000256" key="6">
    <source>
        <dbReference type="ARBA" id="ARBA00022691"/>
    </source>
</evidence>
<dbReference type="Pfam" id="PF01135">
    <property type="entry name" value="PCMT"/>
    <property type="match status" value="1"/>
</dbReference>
<proteinExistence type="inferred from homology"/>
<comment type="subcellular location">
    <subcellularLocation>
        <location evidence="1 7">Cytoplasm</location>
    </subcellularLocation>
</comment>
<keyword evidence="4 7" id="KW-0489">Methyltransferase</keyword>
<keyword evidence="6 7" id="KW-0949">S-adenosyl-L-methionine</keyword>
<sequence length="258" mass="28463">MASYCVKLLVVAAAILLGCVLTPLNVLGSSNDDETPLRERFDERLEERKAMVENQLKGLGRIPITDKRVIDAMRKVPRHLFIPESHRSVAYADSPVPIGYGQTISQPYIVALMTQALDIQSGMKVLEIGTGSGYQAAVLAEITNSVYTIELLKPLYDFANHNLVRLGYSHVKCRQGDGYYGWPEHAPFDRIIVTCAALHIPPPLLDQLRPGGKMIIPVGGAFETQRLLLVSKDSDGRRRSETVTLVRFVPLVRGGEGN</sequence>
<dbReference type="CDD" id="cd02440">
    <property type="entry name" value="AdoMet_MTases"/>
    <property type="match status" value="1"/>
</dbReference>
<comment type="function">
    <text evidence="7">Catalyzes the methyl esterification of L-isoaspartyl residues in peptides and proteins that result from spontaneous decomposition of normal L-aspartyl and L-asparaginyl residues. It plays a role in the repair and/or degradation of damaged proteins.</text>
</comment>
<evidence type="ECO:0000256" key="3">
    <source>
        <dbReference type="ARBA" id="ARBA00022490"/>
    </source>
</evidence>
<organism evidence="8">
    <name type="scientific">Desulfomonile tiedjei</name>
    <dbReference type="NCBI Taxonomy" id="2358"/>
    <lineage>
        <taxon>Bacteria</taxon>
        <taxon>Pseudomonadati</taxon>
        <taxon>Thermodesulfobacteriota</taxon>
        <taxon>Desulfomonilia</taxon>
        <taxon>Desulfomonilales</taxon>
        <taxon>Desulfomonilaceae</taxon>
        <taxon>Desulfomonile</taxon>
    </lineage>
</organism>
<accession>A0A7C4EUG7</accession>
<protein>
    <recommendedName>
        <fullName evidence="7">Protein-L-isoaspartate O-methyltransferase</fullName>
        <ecNumber evidence="7">2.1.1.77</ecNumber>
    </recommendedName>
    <alternativeName>
        <fullName evidence="7">L-isoaspartyl protein carboxyl methyltransferase</fullName>
    </alternativeName>
    <alternativeName>
        <fullName evidence="7">Protein L-isoaspartyl methyltransferase</fullName>
    </alternativeName>
    <alternativeName>
        <fullName evidence="7">Protein-beta-aspartate methyltransferase</fullName>
        <shortName evidence="7">PIMT</shortName>
    </alternativeName>
</protein>
<dbReference type="GO" id="GO:0030091">
    <property type="term" value="P:protein repair"/>
    <property type="evidence" value="ECO:0007669"/>
    <property type="project" value="UniProtKB-UniRule"/>
</dbReference>
<evidence type="ECO:0000256" key="1">
    <source>
        <dbReference type="ARBA" id="ARBA00004496"/>
    </source>
</evidence>
<dbReference type="InterPro" id="IPR000682">
    <property type="entry name" value="PCMT"/>
</dbReference>
<evidence type="ECO:0000256" key="7">
    <source>
        <dbReference type="HAMAP-Rule" id="MF_00090"/>
    </source>
</evidence>
<gene>
    <name evidence="7" type="primary">pcm</name>
    <name evidence="8" type="ORF">ENV54_09565</name>
</gene>